<name>A0A848LWZ5_9BACT</name>
<evidence type="ECO:0008006" key="5">
    <source>
        <dbReference type="Google" id="ProtNLM"/>
    </source>
</evidence>
<protein>
    <recommendedName>
        <fullName evidence="5">Lipoprotein</fullName>
    </recommendedName>
</protein>
<accession>A0A848LWZ5</accession>
<sequence length="223" mass="22838">MKNYSLLVPLALALSACADAPAGLQITSKFTPSATCTAGGATGTTELATGLLNVAAGAGYMLGLNVSSTLAFTEIEVSELPLNSPNENIIYISDVELSYDQPDGEFSIDDDSYSYFASVGGGTFQNAGAQLFVDLIGPEAAQTLQREAGTEPVQLDVTVRVVGKTGAGARVESNGLTFPIYVFNLNTCDAGQEPDPTTGGPCGQPGGQDNYAVTCRPASAPAP</sequence>
<organism evidence="3 4">
    <name type="scientific">Pyxidicoccus fallax</name>
    <dbReference type="NCBI Taxonomy" id="394095"/>
    <lineage>
        <taxon>Bacteria</taxon>
        <taxon>Pseudomonadati</taxon>
        <taxon>Myxococcota</taxon>
        <taxon>Myxococcia</taxon>
        <taxon>Myxococcales</taxon>
        <taxon>Cystobacterineae</taxon>
        <taxon>Myxococcaceae</taxon>
        <taxon>Pyxidicoccus</taxon>
    </lineage>
</organism>
<proteinExistence type="predicted"/>
<dbReference type="AlphaFoldDB" id="A0A848LWZ5"/>
<evidence type="ECO:0000256" key="2">
    <source>
        <dbReference type="SAM" id="SignalP"/>
    </source>
</evidence>
<dbReference type="PROSITE" id="PS51257">
    <property type="entry name" value="PROKAR_LIPOPROTEIN"/>
    <property type="match status" value="1"/>
</dbReference>
<evidence type="ECO:0000313" key="3">
    <source>
        <dbReference type="EMBL" id="NMO21794.1"/>
    </source>
</evidence>
<feature type="signal peptide" evidence="2">
    <location>
        <begin position="1"/>
        <end position="18"/>
    </location>
</feature>
<reference evidence="3 4" key="1">
    <citation type="submission" date="2020-04" db="EMBL/GenBank/DDBJ databases">
        <title>Draft genome of Pyxidicoccus fallax type strain.</title>
        <authorList>
            <person name="Whitworth D.E."/>
        </authorList>
    </citation>
    <scope>NUCLEOTIDE SEQUENCE [LARGE SCALE GENOMIC DNA]</scope>
    <source>
        <strain evidence="3 4">DSM 14698</strain>
    </source>
</reference>
<evidence type="ECO:0000256" key="1">
    <source>
        <dbReference type="SAM" id="MobiDB-lite"/>
    </source>
</evidence>
<gene>
    <name evidence="3" type="ORF">HG543_44130</name>
</gene>
<dbReference type="RefSeq" id="WP_169350969.1">
    <property type="nucleotide sequence ID" value="NZ_JABBJJ010000353.1"/>
</dbReference>
<comment type="caution">
    <text evidence="3">The sequence shown here is derived from an EMBL/GenBank/DDBJ whole genome shotgun (WGS) entry which is preliminary data.</text>
</comment>
<feature type="chain" id="PRO_5032574968" description="Lipoprotein" evidence="2">
    <location>
        <begin position="19"/>
        <end position="223"/>
    </location>
</feature>
<feature type="region of interest" description="Disordered" evidence="1">
    <location>
        <begin position="192"/>
        <end position="223"/>
    </location>
</feature>
<dbReference type="Proteomes" id="UP000518300">
    <property type="component" value="Unassembled WGS sequence"/>
</dbReference>
<keyword evidence="2" id="KW-0732">Signal</keyword>
<keyword evidence="4" id="KW-1185">Reference proteome</keyword>
<dbReference type="EMBL" id="JABBJJ010000353">
    <property type="protein sequence ID" value="NMO21794.1"/>
    <property type="molecule type" value="Genomic_DNA"/>
</dbReference>
<evidence type="ECO:0000313" key="4">
    <source>
        <dbReference type="Proteomes" id="UP000518300"/>
    </source>
</evidence>